<feature type="domain" description="Peptidase M3A/M3B catalytic" evidence="8">
    <location>
        <begin position="270"/>
        <end position="715"/>
    </location>
</feature>
<evidence type="ECO:0000259" key="8">
    <source>
        <dbReference type="Pfam" id="PF01432"/>
    </source>
</evidence>
<dbReference type="InterPro" id="IPR045090">
    <property type="entry name" value="Pept_M3A_M3B"/>
</dbReference>
<evidence type="ECO:0000313" key="10">
    <source>
        <dbReference type="Proteomes" id="UP000240357"/>
    </source>
</evidence>
<evidence type="ECO:0000256" key="7">
    <source>
        <dbReference type="RuleBase" id="RU003435"/>
    </source>
</evidence>
<dbReference type="FunFam" id="3.40.390.10:FF:000009">
    <property type="entry name" value="Oligopeptidase A"/>
    <property type="match status" value="1"/>
</dbReference>
<keyword evidence="3 7" id="KW-0479">Metal-binding</keyword>
<dbReference type="InterPro" id="IPR001567">
    <property type="entry name" value="Pept_M3A_M3B_dom"/>
</dbReference>
<gene>
    <name evidence="9" type="ORF">AHMF7605_02175</name>
</gene>
<dbReference type="InterPro" id="IPR024077">
    <property type="entry name" value="Neurolysin/TOP_dom2"/>
</dbReference>
<evidence type="ECO:0000256" key="2">
    <source>
        <dbReference type="ARBA" id="ARBA00022670"/>
    </source>
</evidence>
<keyword evidence="5 7" id="KW-0862">Zinc</keyword>
<dbReference type="GO" id="GO:0004222">
    <property type="term" value="F:metalloendopeptidase activity"/>
    <property type="evidence" value="ECO:0007669"/>
    <property type="project" value="InterPro"/>
</dbReference>
<keyword evidence="4 7" id="KW-0378">Hydrolase</keyword>
<comment type="similarity">
    <text evidence="1 7">Belongs to the peptidase M3 family.</text>
</comment>
<evidence type="ECO:0000313" key="9">
    <source>
        <dbReference type="EMBL" id="PSR52413.1"/>
    </source>
</evidence>
<reference evidence="9 10" key="1">
    <citation type="submission" date="2018-03" db="EMBL/GenBank/DDBJ databases">
        <title>Adhaeribacter sp. HMF7605 Genome sequencing and assembly.</title>
        <authorList>
            <person name="Kang H."/>
            <person name="Kang J."/>
            <person name="Cha I."/>
            <person name="Kim H."/>
            <person name="Joh K."/>
        </authorList>
    </citation>
    <scope>NUCLEOTIDE SEQUENCE [LARGE SCALE GENOMIC DNA]</scope>
    <source>
        <strain evidence="9 10">HMF7605</strain>
    </source>
</reference>
<dbReference type="Proteomes" id="UP000240357">
    <property type="component" value="Unassembled WGS sequence"/>
</dbReference>
<evidence type="ECO:0000256" key="3">
    <source>
        <dbReference type="ARBA" id="ARBA00022723"/>
    </source>
</evidence>
<dbReference type="CDD" id="cd06455">
    <property type="entry name" value="M3A_TOP"/>
    <property type="match status" value="1"/>
</dbReference>
<evidence type="ECO:0000256" key="1">
    <source>
        <dbReference type="ARBA" id="ARBA00006040"/>
    </source>
</evidence>
<sequence length="716" mass="81162">MFVKGIFLPILPSYFFSMNRLMQIKLNFSMRWMIVLAWLISQQVSNLALAGPAPSTNPLQVSFNQPINFKVVTAAHIKEATDQAIVNTKTALEAIYAIKKGKHTFQNTLLAYDNLSDQLGSVAMGINILANASSDSAVRNQALRSLEVLDKYDNQLSLDEKLYLAVKDFSTSKKGKKLQGAHRLYLKDLIENYERDGFALTPEKRQELQKINDKISELSLTFSKNIAAYQDYLWLPEAELKGLPEDFVKSLKKEKDLYRIGLDGPSYTTFMKYAISEPVRKQLYMKYNNRAADKNVAVLQQLLVERQKKAHLLGFPTYAAYQTASRMAKNPAAVWELETNLAGKVKQKTQSDLNELLAVKQAYLKESAPATVNIWDASFYSNQLMVQKYQLDQEKLKEYFSLDNVLSGLFQTTEHLFGVKYEEVKDASVWHPDVRLFEVKQDGATIGRFYLDLFPRDNKYTHAACFPIRKGKKYAAGYRLPTAALICNFNAPTADKPALLTHRQVETFFHEFGHVLHNMLTTAELAGQSGTSVKRDFVEAPSQIFENWVWDYNALKLFAKHYKTGKVLPPALHQKMVDSRNVGSGLAASAQIFYGTLDMTLHDKFNPEGTQSTTDALKEVQNKTMPYPYLEGTHMQAAFGHLTGYGAGYYGYMWSKVFAEDMFSVFAKNGVMDQKTGLRYRNIILANGSSRDEYELVKEFLGREPNQEAFLKSLGL</sequence>
<dbReference type="Pfam" id="PF01432">
    <property type="entry name" value="Peptidase_M3"/>
    <property type="match status" value="1"/>
</dbReference>
<dbReference type="InterPro" id="IPR024080">
    <property type="entry name" value="Neurolysin/TOP_N"/>
</dbReference>
<dbReference type="Gene3D" id="1.10.1370.10">
    <property type="entry name" value="Neurolysin, domain 3"/>
    <property type="match status" value="1"/>
</dbReference>
<dbReference type="SUPFAM" id="SSF55486">
    <property type="entry name" value="Metalloproteases ('zincins'), catalytic domain"/>
    <property type="match status" value="1"/>
</dbReference>
<proteinExistence type="inferred from homology"/>
<protein>
    <recommendedName>
        <fullName evidence="8">Peptidase M3A/M3B catalytic domain-containing protein</fullName>
    </recommendedName>
</protein>
<keyword evidence="6 7" id="KW-0482">Metalloprotease</keyword>
<dbReference type="GO" id="GO:0006508">
    <property type="term" value="P:proteolysis"/>
    <property type="evidence" value="ECO:0007669"/>
    <property type="project" value="UniProtKB-KW"/>
</dbReference>
<accession>A0A2T2YA88</accession>
<dbReference type="InterPro" id="IPR024079">
    <property type="entry name" value="MetalloPept_cat_dom_sf"/>
</dbReference>
<name>A0A2T2YA88_9BACT</name>
<comment type="caution">
    <text evidence="9">The sequence shown here is derived from an EMBL/GenBank/DDBJ whole genome shotgun (WGS) entry which is preliminary data.</text>
</comment>
<evidence type="ECO:0000256" key="5">
    <source>
        <dbReference type="ARBA" id="ARBA00022833"/>
    </source>
</evidence>
<keyword evidence="10" id="KW-1185">Reference proteome</keyword>
<evidence type="ECO:0000256" key="4">
    <source>
        <dbReference type="ARBA" id="ARBA00022801"/>
    </source>
</evidence>
<dbReference type="EMBL" id="PYFT01000001">
    <property type="protein sequence ID" value="PSR52413.1"/>
    <property type="molecule type" value="Genomic_DNA"/>
</dbReference>
<dbReference type="GO" id="GO:0046872">
    <property type="term" value="F:metal ion binding"/>
    <property type="evidence" value="ECO:0007669"/>
    <property type="project" value="UniProtKB-UniRule"/>
</dbReference>
<dbReference type="GO" id="GO:0005829">
    <property type="term" value="C:cytosol"/>
    <property type="evidence" value="ECO:0007669"/>
    <property type="project" value="UniProtKB-ARBA"/>
</dbReference>
<dbReference type="PANTHER" id="PTHR11804:SF84">
    <property type="entry name" value="SACCHAROLYSIN"/>
    <property type="match status" value="1"/>
</dbReference>
<comment type="cofactor">
    <cofactor evidence="7">
        <name>Zn(2+)</name>
        <dbReference type="ChEBI" id="CHEBI:29105"/>
    </cofactor>
    <text evidence="7">Binds 1 zinc ion.</text>
</comment>
<dbReference type="Gene3D" id="1.20.1050.40">
    <property type="entry name" value="Endopeptidase. Chain P, domain 1"/>
    <property type="match status" value="1"/>
</dbReference>
<dbReference type="Gene3D" id="3.40.390.10">
    <property type="entry name" value="Collagenase (Catalytic Domain)"/>
    <property type="match status" value="1"/>
</dbReference>
<dbReference type="GO" id="GO:0006518">
    <property type="term" value="P:peptide metabolic process"/>
    <property type="evidence" value="ECO:0007669"/>
    <property type="project" value="TreeGrafter"/>
</dbReference>
<organism evidence="9 10">
    <name type="scientific">Adhaeribacter arboris</name>
    <dbReference type="NCBI Taxonomy" id="2072846"/>
    <lineage>
        <taxon>Bacteria</taxon>
        <taxon>Pseudomonadati</taxon>
        <taxon>Bacteroidota</taxon>
        <taxon>Cytophagia</taxon>
        <taxon>Cytophagales</taxon>
        <taxon>Hymenobacteraceae</taxon>
        <taxon>Adhaeribacter</taxon>
    </lineage>
</organism>
<dbReference type="AlphaFoldDB" id="A0A2T2YA88"/>
<evidence type="ECO:0000256" key="6">
    <source>
        <dbReference type="ARBA" id="ARBA00023049"/>
    </source>
</evidence>
<keyword evidence="2 7" id="KW-0645">Protease</keyword>
<dbReference type="PANTHER" id="PTHR11804">
    <property type="entry name" value="PROTEASE M3 THIMET OLIGOPEPTIDASE-RELATED"/>
    <property type="match status" value="1"/>
</dbReference>